<accession>A0ABR3FBX2</accession>
<dbReference type="InterPro" id="IPR011009">
    <property type="entry name" value="Kinase-like_dom_sf"/>
</dbReference>
<feature type="compositionally biased region" description="Polar residues" evidence="1">
    <location>
        <begin position="432"/>
        <end position="442"/>
    </location>
</feature>
<evidence type="ECO:0000256" key="1">
    <source>
        <dbReference type="SAM" id="MobiDB-lite"/>
    </source>
</evidence>
<name>A0ABR3FBX2_9AGAR</name>
<comment type="caution">
    <text evidence="3">The sequence shown here is derived from an EMBL/GenBank/DDBJ whole genome shotgun (WGS) entry which is preliminary data.</text>
</comment>
<dbReference type="PROSITE" id="PS00108">
    <property type="entry name" value="PROTEIN_KINASE_ST"/>
    <property type="match status" value="1"/>
</dbReference>
<protein>
    <recommendedName>
        <fullName evidence="2">Protein kinase domain-containing protein</fullName>
    </recommendedName>
</protein>
<evidence type="ECO:0000313" key="3">
    <source>
        <dbReference type="EMBL" id="KAL0572760.1"/>
    </source>
</evidence>
<evidence type="ECO:0000313" key="4">
    <source>
        <dbReference type="Proteomes" id="UP001465976"/>
    </source>
</evidence>
<dbReference type="PANTHER" id="PTHR44167:SF24">
    <property type="entry name" value="SERINE_THREONINE-PROTEIN KINASE CHK2"/>
    <property type="match status" value="1"/>
</dbReference>
<feature type="domain" description="Protein kinase" evidence="2">
    <location>
        <begin position="437"/>
        <end position="706"/>
    </location>
</feature>
<sequence>MPIYSTTHEKRAAIEKALTISRLALEQDEHMENLLPKRQDLPEDWIGKLTFPDTDLLQKIKQAPPENREGQWKCDLTVGQVEHIVTQLQAISSQEGLQESMRKALVKLHFEKKSHDNLTEAMKSLTNPSLLYAAWGVVLFPDSWSSFPNDKSNFEALLGDLYRAQVIVPYQAQNKRVPANFSLFDIHQRDKQGRIHHYPQASGRNHRRGSTKSVWYNQRTITLWGEFDSDNDRYDYRKGQAVAFCHTSLWKAIHDQCPRFTASLWASRTNTVEALRFDVFNYASQRAEIERFELTLTNGPSCALHFLRILTSLLNKQQEQPTLSLSREITTLKDSLKAAGVKSKNTKSKNSSNAIKHPRDDDHGSGGTGSGPGGRGDQADLRNKRPRMDAEDGKNKGNGNPEDSSGGSTGGTTGGSTYAASGDFFSDPATWTPPTKSTSAPQLNHGYYDRLSDPHSSQLAQTTTFSLVLDDPPAQWMTAAGMIADESDKGGPCALIRTPSHDTPIAAAKLVKKQEVEILEVLEHIRGVVKVIAAPYFRADLWLLVTEYSGIRLTDYVHSNINFPSPSLLPVLAQILDTIQEIHEAGYVHLDIKHDNIVIQASPHGSVATVLDFGHARSILAGVPDTLYGTEGWLAPEAESGDVVSLTDLDTFSLGKVLLFVGENYTRDDASETQRNIIRELGRAMTRPDPTQRLSIAQARAELQNT</sequence>
<dbReference type="Gene3D" id="1.10.510.10">
    <property type="entry name" value="Transferase(Phosphotransferase) domain 1"/>
    <property type="match status" value="1"/>
</dbReference>
<dbReference type="InterPro" id="IPR008271">
    <property type="entry name" value="Ser/Thr_kinase_AS"/>
</dbReference>
<dbReference type="Proteomes" id="UP001465976">
    <property type="component" value="Unassembled WGS sequence"/>
</dbReference>
<feature type="compositionally biased region" description="Gly residues" evidence="1">
    <location>
        <begin position="365"/>
        <end position="376"/>
    </location>
</feature>
<reference evidence="3 4" key="1">
    <citation type="submission" date="2024-02" db="EMBL/GenBank/DDBJ databases">
        <title>A draft genome for the cacao thread blight pathogen Marasmius crinis-equi.</title>
        <authorList>
            <person name="Cohen S.P."/>
            <person name="Baruah I.K."/>
            <person name="Amoako-Attah I."/>
            <person name="Bukari Y."/>
            <person name="Meinhardt L.W."/>
            <person name="Bailey B.A."/>
        </authorList>
    </citation>
    <scope>NUCLEOTIDE SEQUENCE [LARGE SCALE GENOMIC DNA]</scope>
    <source>
        <strain evidence="3 4">GH-76</strain>
    </source>
</reference>
<dbReference type="InterPro" id="IPR000719">
    <property type="entry name" value="Prot_kinase_dom"/>
</dbReference>
<dbReference type="PROSITE" id="PS50011">
    <property type="entry name" value="PROTEIN_KINASE_DOM"/>
    <property type="match status" value="1"/>
</dbReference>
<feature type="compositionally biased region" description="Basic and acidic residues" evidence="1">
    <location>
        <begin position="377"/>
        <end position="395"/>
    </location>
</feature>
<feature type="region of interest" description="Disordered" evidence="1">
    <location>
        <begin position="338"/>
        <end position="447"/>
    </location>
</feature>
<dbReference type="EMBL" id="JBAHYK010000587">
    <property type="protein sequence ID" value="KAL0572760.1"/>
    <property type="molecule type" value="Genomic_DNA"/>
</dbReference>
<dbReference type="Pfam" id="PF00069">
    <property type="entry name" value="Pkinase"/>
    <property type="match status" value="1"/>
</dbReference>
<dbReference type="SMART" id="SM00220">
    <property type="entry name" value="S_TKc"/>
    <property type="match status" value="1"/>
</dbReference>
<dbReference type="SUPFAM" id="SSF56112">
    <property type="entry name" value="Protein kinase-like (PK-like)"/>
    <property type="match status" value="1"/>
</dbReference>
<proteinExistence type="predicted"/>
<keyword evidence="4" id="KW-1185">Reference proteome</keyword>
<evidence type="ECO:0000259" key="2">
    <source>
        <dbReference type="PROSITE" id="PS50011"/>
    </source>
</evidence>
<gene>
    <name evidence="3" type="ORF">V5O48_009209</name>
</gene>
<organism evidence="3 4">
    <name type="scientific">Marasmius crinis-equi</name>
    <dbReference type="NCBI Taxonomy" id="585013"/>
    <lineage>
        <taxon>Eukaryota</taxon>
        <taxon>Fungi</taxon>
        <taxon>Dikarya</taxon>
        <taxon>Basidiomycota</taxon>
        <taxon>Agaricomycotina</taxon>
        <taxon>Agaricomycetes</taxon>
        <taxon>Agaricomycetidae</taxon>
        <taxon>Agaricales</taxon>
        <taxon>Marasmiineae</taxon>
        <taxon>Marasmiaceae</taxon>
        <taxon>Marasmius</taxon>
    </lineage>
</organism>
<dbReference type="PANTHER" id="PTHR44167">
    <property type="entry name" value="OVARIAN-SPECIFIC SERINE/THREONINE-PROTEIN KINASE LOK-RELATED"/>
    <property type="match status" value="1"/>
</dbReference>